<dbReference type="Proteomes" id="UP001418222">
    <property type="component" value="Unassembled WGS sequence"/>
</dbReference>
<dbReference type="NCBIfam" id="TIGR00756">
    <property type="entry name" value="PPR"/>
    <property type="match status" value="8"/>
</dbReference>
<feature type="repeat" description="PPR" evidence="2">
    <location>
        <begin position="80"/>
        <end position="114"/>
    </location>
</feature>
<feature type="signal peptide" evidence="3">
    <location>
        <begin position="1"/>
        <end position="28"/>
    </location>
</feature>
<sequence length="719" mass="80887">MCRVHQNKWKFTHISIVHCLSLFPKCCATRKLRNILGPMIVVGLFVDSEAVKKVITTCSSTGLEQLEYAELILKQVQIPNAFLYNSVIRGWEQSKVSSRALGLFKSMIFNGISPDKFTFPFVLKACVGVGILTEGVKIHCRILKSPLSLDLFVQASTLAMYAKCGELEMARLTFDFMPHKSLVCWNTIIDGYVKHGYMNAALELFNLMPERDVFSWNVMIDGHAKCGQIENARQLFNEMSERDGVTWNIMIDGYAKSGNMNYARKLFDISPFKDIVTWGIMVNGYAISDQICVAHNLFEKTPCKCPVAWNCLINGYAKCNDMIAACKLFESMPCPNAKSWNIMLDSYVKCGEMTLANQVFHSMPNKDVVSWNILIDGHSREGEMNIARELFDSMPYKDVISWNAILGGYKQNGQFNEVLKLFVQMQVLEETPDCSTLAVLLSGIADLGLFFHGRQVHAFVCRKHYLLDSTIGVALIDMYSKCGYVDKSMQVFDTITTKGVDHWNAMLSGLASHGCGNLAVSMFADMELSMLEPDNVTFLSILKACSHAGLVSYGYKYFLLMWKKYGITPKVQHYGCMVDLLSRSGNLEEAVELVNNMPVRANDVVWRSLLAASRTHESIEVAELAAWNLIELVPKDSCAYILLANIYGYKGQFGSSQNMWKIMNERGVLKNTACSFIEMQRELHEFTAGDISHPQIMETLLVLNSMIEGLSTYISEIDQ</sequence>
<evidence type="ECO:0000256" key="3">
    <source>
        <dbReference type="SAM" id="SignalP"/>
    </source>
</evidence>
<dbReference type="AlphaFoldDB" id="A0AAP0AUL1"/>
<dbReference type="Pfam" id="PF20431">
    <property type="entry name" value="E_motif"/>
    <property type="match status" value="1"/>
</dbReference>
<reference evidence="4 5" key="1">
    <citation type="journal article" date="2022" name="Nat. Plants">
        <title>Genomes of leafy and leafless Platanthera orchids illuminate the evolution of mycoheterotrophy.</title>
        <authorList>
            <person name="Li M.H."/>
            <person name="Liu K.W."/>
            <person name="Li Z."/>
            <person name="Lu H.C."/>
            <person name="Ye Q.L."/>
            <person name="Zhang D."/>
            <person name="Wang J.Y."/>
            <person name="Li Y.F."/>
            <person name="Zhong Z.M."/>
            <person name="Liu X."/>
            <person name="Yu X."/>
            <person name="Liu D.K."/>
            <person name="Tu X.D."/>
            <person name="Liu B."/>
            <person name="Hao Y."/>
            <person name="Liao X.Y."/>
            <person name="Jiang Y.T."/>
            <person name="Sun W.H."/>
            <person name="Chen J."/>
            <person name="Chen Y.Q."/>
            <person name="Ai Y."/>
            <person name="Zhai J.W."/>
            <person name="Wu S.S."/>
            <person name="Zhou Z."/>
            <person name="Hsiao Y.Y."/>
            <person name="Wu W.L."/>
            <person name="Chen Y.Y."/>
            <person name="Lin Y.F."/>
            <person name="Hsu J.L."/>
            <person name="Li C.Y."/>
            <person name="Wang Z.W."/>
            <person name="Zhao X."/>
            <person name="Zhong W.Y."/>
            <person name="Ma X.K."/>
            <person name="Ma L."/>
            <person name="Huang J."/>
            <person name="Chen G.Z."/>
            <person name="Huang M.Z."/>
            <person name="Huang L."/>
            <person name="Peng D.H."/>
            <person name="Luo Y.B."/>
            <person name="Zou S.Q."/>
            <person name="Chen S.P."/>
            <person name="Lan S."/>
            <person name="Tsai W.C."/>
            <person name="Van de Peer Y."/>
            <person name="Liu Z.J."/>
        </authorList>
    </citation>
    <scope>NUCLEOTIDE SEQUENCE [LARGE SCALE GENOMIC DNA]</scope>
    <source>
        <strain evidence="4">Lor287</strain>
    </source>
</reference>
<dbReference type="GO" id="GO:0003723">
    <property type="term" value="F:RNA binding"/>
    <property type="evidence" value="ECO:0007669"/>
    <property type="project" value="InterPro"/>
</dbReference>
<dbReference type="GO" id="GO:0048731">
    <property type="term" value="P:system development"/>
    <property type="evidence" value="ECO:0007669"/>
    <property type="project" value="UniProtKB-ARBA"/>
</dbReference>
<dbReference type="FunFam" id="1.25.40.10:FF:000125">
    <property type="entry name" value="Pentatricopeptide repeat-containing protein"/>
    <property type="match status" value="1"/>
</dbReference>
<dbReference type="FunFam" id="1.25.40.10:FF:000277">
    <property type="entry name" value="Pentatricopeptide repeat-containing protein, mitochondrial"/>
    <property type="match status" value="1"/>
</dbReference>
<evidence type="ECO:0000256" key="2">
    <source>
        <dbReference type="PROSITE-ProRule" id="PRU00708"/>
    </source>
</evidence>
<dbReference type="InterPro" id="IPR046960">
    <property type="entry name" value="PPR_At4g14850-like_plant"/>
</dbReference>
<dbReference type="SUPFAM" id="SSF48452">
    <property type="entry name" value="TPR-like"/>
    <property type="match status" value="1"/>
</dbReference>
<keyword evidence="5" id="KW-1185">Reference proteome</keyword>
<evidence type="ECO:0000313" key="4">
    <source>
        <dbReference type="EMBL" id="KAK8916032.1"/>
    </source>
</evidence>
<feature type="chain" id="PRO_5043016269" evidence="3">
    <location>
        <begin position="29"/>
        <end position="719"/>
    </location>
</feature>
<dbReference type="Pfam" id="PF12854">
    <property type="entry name" value="PPR_1"/>
    <property type="match status" value="1"/>
</dbReference>
<keyword evidence="1" id="KW-0677">Repeat</keyword>
<dbReference type="FunFam" id="1.25.40.10:FF:000344">
    <property type="entry name" value="Pentatricopeptide repeat-containing protein"/>
    <property type="match status" value="1"/>
</dbReference>
<dbReference type="GO" id="GO:0005737">
    <property type="term" value="C:cytoplasm"/>
    <property type="evidence" value="ECO:0007669"/>
    <property type="project" value="UniProtKB-ARBA"/>
</dbReference>
<dbReference type="PANTHER" id="PTHR47926:SF452">
    <property type="entry name" value="PENTATRICOPEPTIDE REPEAT-CONTAINING PROTEIN"/>
    <property type="match status" value="1"/>
</dbReference>
<feature type="repeat" description="PPR" evidence="2">
    <location>
        <begin position="367"/>
        <end position="401"/>
    </location>
</feature>
<dbReference type="PANTHER" id="PTHR47926">
    <property type="entry name" value="PENTATRICOPEPTIDE REPEAT-CONTAINING PROTEIN"/>
    <property type="match status" value="1"/>
</dbReference>
<gene>
    <name evidence="4" type="primary">CRR4</name>
    <name evidence="4" type="ORF">KSP39_PZI022478</name>
</gene>
<dbReference type="InterPro" id="IPR002885">
    <property type="entry name" value="PPR_rpt"/>
</dbReference>
<dbReference type="EMBL" id="JBBWWQ010000020">
    <property type="protein sequence ID" value="KAK8916032.1"/>
    <property type="molecule type" value="Genomic_DNA"/>
</dbReference>
<dbReference type="Gene3D" id="1.25.40.10">
    <property type="entry name" value="Tetratricopeptide repeat domain"/>
    <property type="match status" value="5"/>
</dbReference>
<evidence type="ECO:0000313" key="5">
    <source>
        <dbReference type="Proteomes" id="UP001418222"/>
    </source>
</evidence>
<dbReference type="Pfam" id="PF13041">
    <property type="entry name" value="PPR_2"/>
    <property type="match status" value="4"/>
</dbReference>
<comment type="caution">
    <text evidence="4">The sequence shown here is derived from an EMBL/GenBank/DDBJ whole genome shotgun (WGS) entry which is preliminary data.</text>
</comment>
<dbReference type="PROSITE" id="PS51375">
    <property type="entry name" value="PPR"/>
    <property type="match status" value="5"/>
</dbReference>
<feature type="repeat" description="PPR" evidence="2">
    <location>
        <begin position="181"/>
        <end position="211"/>
    </location>
</feature>
<name>A0AAP0AUL1_9ASPA</name>
<protein>
    <submittedName>
        <fullName evidence="4">Pentatricopeptide repeat-containing protein</fullName>
    </submittedName>
</protein>
<dbReference type="InterPro" id="IPR011990">
    <property type="entry name" value="TPR-like_helical_dom_sf"/>
</dbReference>
<feature type="repeat" description="PPR" evidence="2">
    <location>
        <begin position="212"/>
        <end position="246"/>
    </location>
</feature>
<evidence type="ECO:0000256" key="1">
    <source>
        <dbReference type="ARBA" id="ARBA00022737"/>
    </source>
</evidence>
<proteinExistence type="predicted"/>
<organism evidence="4 5">
    <name type="scientific">Platanthera zijinensis</name>
    <dbReference type="NCBI Taxonomy" id="2320716"/>
    <lineage>
        <taxon>Eukaryota</taxon>
        <taxon>Viridiplantae</taxon>
        <taxon>Streptophyta</taxon>
        <taxon>Embryophyta</taxon>
        <taxon>Tracheophyta</taxon>
        <taxon>Spermatophyta</taxon>
        <taxon>Magnoliopsida</taxon>
        <taxon>Liliopsida</taxon>
        <taxon>Asparagales</taxon>
        <taxon>Orchidaceae</taxon>
        <taxon>Orchidoideae</taxon>
        <taxon>Orchideae</taxon>
        <taxon>Orchidinae</taxon>
        <taxon>Platanthera</taxon>
    </lineage>
</organism>
<accession>A0AAP0AUL1</accession>
<feature type="repeat" description="PPR" evidence="2">
    <location>
        <begin position="336"/>
        <end position="366"/>
    </location>
</feature>
<dbReference type="Pfam" id="PF01535">
    <property type="entry name" value="PPR"/>
    <property type="match status" value="4"/>
</dbReference>
<dbReference type="GO" id="GO:0016556">
    <property type="term" value="P:mRNA modification"/>
    <property type="evidence" value="ECO:0007669"/>
    <property type="project" value="UniProtKB-ARBA"/>
</dbReference>
<dbReference type="InterPro" id="IPR046848">
    <property type="entry name" value="E_motif"/>
</dbReference>
<keyword evidence="3" id="KW-0732">Signal</keyword>